<proteinExistence type="predicted"/>
<organism evidence="1 2">
    <name type="scientific">Cereibacter johrii</name>
    <dbReference type="NCBI Taxonomy" id="445629"/>
    <lineage>
        <taxon>Bacteria</taxon>
        <taxon>Pseudomonadati</taxon>
        <taxon>Pseudomonadota</taxon>
        <taxon>Alphaproteobacteria</taxon>
        <taxon>Rhodobacterales</taxon>
        <taxon>Paracoccaceae</taxon>
        <taxon>Cereibacter</taxon>
    </lineage>
</organism>
<dbReference type="EMBL" id="PZZW01000010">
    <property type="protein sequence ID" value="PTM75889.1"/>
    <property type="molecule type" value="Genomic_DNA"/>
</dbReference>
<accession>A0ABX5J611</accession>
<dbReference type="Proteomes" id="UP000240800">
    <property type="component" value="Unassembled WGS sequence"/>
</dbReference>
<reference evidence="1 2" key="1">
    <citation type="submission" date="2018-04" db="EMBL/GenBank/DDBJ databases">
        <title>Genomic Encyclopedia of Type Strains, Phase III (KMG-III): the genomes of soil and plant-associated and newly described type strains.</title>
        <authorList>
            <person name="Whitman W."/>
        </authorList>
    </citation>
    <scope>NUCLEOTIDE SEQUENCE [LARGE SCALE GENOMIC DNA]</scope>
    <source>
        <strain evidence="1 2">JA192</strain>
    </source>
</reference>
<name>A0ABX5J611_9RHOB</name>
<sequence>MTYIAWALYVEGPTDSEYLKVLIPRLIGHLLRGSNGALTTVPELPAHIFGIPRLDLDRIASRVCEGRDAFHILFVHGDTGGRALADQLPNRTCALCRRIEENCGFPRSRCVVAAPNREIEAWTLADISALRRVFGLSANASVRSLPTAPTEVESLRDPKRVTQDFLQSIQRGTRNRKTRWPFELIAQEQEINLLLQVPSFARFSAALRDALRGLGHPDI</sequence>
<evidence type="ECO:0000313" key="1">
    <source>
        <dbReference type="EMBL" id="PTM75889.1"/>
    </source>
</evidence>
<keyword evidence="2" id="KW-1185">Reference proteome</keyword>
<evidence type="ECO:0000313" key="2">
    <source>
        <dbReference type="Proteomes" id="UP000240800"/>
    </source>
</evidence>
<gene>
    <name evidence="1" type="ORF">C8J29_110109</name>
</gene>
<protein>
    <submittedName>
        <fullName evidence="1">Uncharacterized protein DUF4276</fullName>
    </submittedName>
</protein>
<comment type="caution">
    <text evidence="1">The sequence shown here is derived from an EMBL/GenBank/DDBJ whole genome shotgun (WGS) entry which is preliminary data.</text>
</comment>